<evidence type="ECO:0000256" key="1">
    <source>
        <dbReference type="SAM" id="MobiDB-lite"/>
    </source>
</evidence>
<evidence type="ECO:0000313" key="3">
    <source>
        <dbReference type="Proteomes" id="UP000324748"/>
    </source>
</evidence>
<dbReference type="Proteomes" id="UP000324748">
    <property type="component" value="Unassembled WGS sequence"/>
</dbReference>
<comment type="caution">
    <text evidence="2">The sequence shown here is derived from an EMBL/GenBank/DDBJ whole genome shotgun (WGS) entry which is preliminary data.</text>
</comment>
<feature type="compositionally biased region" description="Low complexity" evidence="1">
    <location>
        <begin position="65"/>
        <end position="76"/>
    </location>
</feature>
<dbReference type="AlphaFoldDB" id="A0A5B0PP71"/>
<protein>
    <submittedName>
        <fullName evidence="2">Uncharacterized protein</fullName>
    </submittedName>
</protein>
<dbReference type="EMBL" id="VSWC01000042">
    <property type="protein sequence ID" value="KAA1103477.1"/>
    <property type="molecule type" value="Genomic_DNA"/>
</dbReference>
<name>A0A5B0PP71_PUCGR</name>
<gene>
    <name evidence="2" type="ORF">PGT21_018999</name>
</gene>
<feature type="region of interest" description="Disordered" evidence="1">
    <location>
        <begin position="33"/>
        <end position="76"/>
    </location>
</feature>
<proteinExistence type="predicted"/>
<keyword evidence="3" id="KW-1185">Reference proteome</keyword>
<accession>A0A5B0PP71</accession>
<reference evidence="2 3" key="1">
    <citation type="submission" date="2019-05" db="EMBL/GenBank/DDBJ databases">
        <title>Emergence of the Ug99 lineage of the wheat stem rust pathogen through somatic hybridization.</title>
        <authorList>
            <person name="Li F."/>
            <person name="Upadhyaya N.M."/>
            <person name="Sperschneider J."/>
            <person name="Matny O."/>
            <person name="Nguyen-Phuc H."/>
            <person name="Mago R."/>
            <person name="Raley C."/>
            <person name="Miller M.E."/>
            <person name="Silverstein K.A.T."/>
            <person name="Henningsen E."/>
            <person name="Hirsch C.D."/>
            <person name="Visser B."/>
            <person name="Pretorius Z.A."/>
            <person name="Steffenson B.J."/>
            <person name="Schwessinger B."/>
            <person name="Dodds P.N."/>
            <person name="Figueroa M."/>
        </authorList>
    </citation>
    <scope>NUCLEOTIDE SEQUENCE [LARGE SCALE GENOMIC DNA]</scope>
    <source>
        <strain evidence="2">21-0</strain>
    </source>
</reference>
<sequence length="76" mass="8498">MVFQEPYQYDIGKVQRQEPYRYRIVRFRACRGAGQSTRPSLNIPARPKPPMSVLGWRASPPAPPRGAGSSARPSEA</sequence>
<evidence type="ECO:0000313" key="2">
    <source>
        <dbReference type="EMBL" id="KAA1103477.1"/>
    </source>
</evidence>
<organism evidence="2 3">
    <name type="scientific">Puccinia graminis f. sp. tritici</name>
    <dbReference type="NCBI Taxonomy" id="56615"/>
    <lineage>
        <taxon>Eukaryota</taxon>
        <taxon>Fungi</taxon>
        <taxon>Dikarya</taxon>
        <taxon>Basidiomycota</taxon>
        <taxon>Pucciniomycotina</taxon>
        <taxon>Pucciniomycetes</taxon>
        <taxon>Pucciniales</taxon>
        <taxon>Pucciniaceae</taxon>
        <taxon>Puccinia</taxon>
    </lineage>
</organism>